<dbReference type="Gene3D" id="3.40.630.40">
    <property type="entry name" value="Zn-dependent exopeptidases"/>
    <property type="match status" value="1"/>
</dbReference>
<comment type="caution">
    <text evidence="3">The sequence shown here is derived from an EMBL/GenBank/DDBJ whole genome shotgun (WGS) entry which is preliminary data.</text>
</comment>
<keyword evidence="1" id="KW-0732">Signal</keyword>
<proteinExistence type="predicted"/>
<dbReference type="GO" id="GO:0016829">
    <property type="term" value="F:lyase activity"/>
    <property type="evidence" value="ECO:0007669"/>
    <property type="project" value="UniProtKB-KW"/>
</dbReference>
<dbReference type="InterPro" id="IPR013783">
    <property type="entry name" value="Ig-like_fold"/>
</dbReference>
<dbReference type="CDD" id="cd00063">
    <property type="entry name" value="FN3"/>
    <property type="match status" value="1"/>
</dbReference>
<dbReference type="Gene3D" id="2.60.40.10">
    <property type="entry name" value="Immunoglobulins"/>
    <property type="match status" value="1"/>
</dbReference>
<dbReference type="InterPro" id="IPR036116">
    <property type="entry name" value="FN3_sf"/>
</dbReference>
<sequence length="955" mass="105834">MKHYITIIIMLLVAAMSTSAATRRPKKRNKKAPKVTRVVKADPRTSGPFVVRTDAPEAPYGLDGINIALWPSHGRYYDVKEERWMWQRGRLMGTVEDLYSQSYVYPYLVPMLENAGAYVMLPRERDTSTIEVIVDADGGEAQNGYSEKNGSKMWSDAVGVKGFGYVDKILSGTDNPFKKGTLRKAATVNDIKKASSASWTADIPEEGEYALYISYASLPESARDAHYTVNSLRGSEEFQVNQTMGGGTWVYLGTFPFAQGKTTVVELNNISNENNKVVTADAIKIGGGMGNVRRGSGMSADISGYPRFTEGARYWLQWAGMPESVYSITGGESDYEDDYKSRGMWVNYLAGGSKSLPGQKGLGIPVDLSFALHTDAGTTCDDVTTVGTLPIVSTAGSLGNGKSKKTSMTYANMVTDQIIDDIWQLYDPQWTRRKLRNRSYHEAREPLVPAMLLELLSHQNFADMRYGLDPNFRFDVSRAIYKGMLKYLHKTSGTPYIVEPLPVKDFSIKGQDGNYTLSWIPTDDPLEPTAKAKYYIVYERIDNGAFVELAITDDTYLSVTPNDNSIYSYKIVAANDGGLSFPSEILALCDIPGGKDQVTIVNGFTRVSGPAEIYRDGHIGFDYEEDYGVPYIKDILFTGAQTEFRPSEPWKSNDAPGHGASRAVYETEIIAGNTFDFVMLHGEAVKAAGHSFVSSSVGAFIKSIDHPHIIDLILGKQKEITVGANSKLRYKPFSSELKQRLREMCDAGSSLFVSGSYIGSDLFDNKYSMTAVSQSDREFGHSILGIDWRQAKATITGQVTEVRSRYPQFNGRFKFNFNQQLSSDCYAVESPESFNPVSTNDGAVILRYSENDYAAGTAYATNSHKAVVIGFPFETILEKDAREKLMRQILDFFTNQTETLSAREKLKIVVGTLLAPEEEYSLLPGAFGAEDWTSGIKESAELAERSPHRTRKRKS</sequence>
<dbReference type="GeneID" id="82150619"/>
<dbReference type="AlphaFoldDB" id="A0A4Z0V5A9"/>
<dbReference type="Proteomes" id="UP000297635">
    <property type="component" value="Unassembled WGS sequence"/>
</dbReference>
<feature type="domain" description="Golvesin/Xly CBD-like" evidence="2">
    <location>
        <begin position="190"/>
        <end position="285"/>
    </location>
</feature>
<dbReference type="Gene3D" id="2.60.120.260">
    <property type="entry name" value="Galactose-binding domain-like"/>
    <property type="match status" value="1"/>
</dbReference>
<dbReference type="Pfam" id="PF25275">
    <property type="entry name" value="Golvesin_C"/>
    <property type="match status" value="1"/>
</dbReference>
<dbReference type="EMBL" id="SJSA01000002">
    <property type="protein sequence ID" value="TGG36655.1"/>
    <property type="molecule type" value="Genomic_DNA"/>
</dbReference>
<name>A0A4Z0V5A9_9BACT</name>
<keyword evidence="4" id="KW-1185">Reference proteome</keyword>
<keyword evidence="3" id="KW-0456">Lyase</keyword>
<feature type="chain" id="PRO_5021469497" evidence="1">
    <location>
        <begin position="21"/>
        <end position="955"/>
    </location>
</feature>
<reference evidence="3 4" key="1">
    <citation type="submission" date="2019-02" db="EMBL/GenBank/DDBJ databases">
        <title>Isolation and identification of novel species under the genus Muribaculum.</title>
        <authorList>
            <person name="Miyake S."/>
            <person name="Ding Y."/>
            <person name="Low A."/>
            <person name="Soh M."/>
            <person name="Seedorf H."/>
        </authorList>
    </citation>
    <scope>NUCLEOTIDE SEQUENCE [LARGE SCALE GENOMIC DNA]</scope>
    <source>
        <strain evidence="3 4">TLL-A3</strain>
    </source>
</reference>
<protein>
    <submittedName>
        <fullName evidence="3">Xanthan lyase</fullName>
    </submittedName>
</protein>
<accession>A0A4Z0V5A9</accession>
<dbReference type="RefSeq" id="WP_135472370.1">
    <property type="nucleotide sequence ID" value="NZ_CASJDB010000031.1"/>
</dbReference>
<evidence type="ECO:0000256" key="1">
    <source>
        <dbReference type="SAM" id="SignalP"/>
    </source>
</evidence>
<evidence type="ECO:0000313" key="3">
    <source>
        <dbReference type="EMBL" id="TGG36655.1"/>
    </source>
</evidence>
<feature type="signal peptide" evidence="1">
    <location>
        <begin position="1"/>
        <end position="20"/>
    </location>
</feature>
<dbReference type="SUPFAM" id="SSF53187">
    <property type="entry name" value="Zn-dependent exopeptidases"/>
    <property type="match status" value="1"/>
</dbReference>
<dbReference type="InterPro" id="IPR003961">
    <property type="entry name" value="FN3_dom"/>
</dbReference>
<organism evidence="3 4">
    <name type="scientific">Duncaniella freteri</name>
    <dbReference type="NCBI Taxonomy" id="2530391"/>
    <lineage>
        <taxon>Bacteria</taxon>
        <taxon>Pseudomonadati</taxon>
        <taxon>Bacteroidota</taxon>
        <taxon>Bacteroidia</taxon>
        <taxon>Bacteroidales</taxon>
        <taxon>Muribaculaceae</taxon>
        <taxon>Duncaniella</taxon>
    </lineage>
</organism>
<evidence type="ECO:0000259" key="2">
    <source>
        <dbReference type="Pfam" id="PF25275"/>
    </source>
</evidence>
<gene>
    <name evidence="3" type="ORF">EZ315_12530</name>
</gene>
<dbReference type="SUPFAM" id="SSF49265">
    <property type="entry name" value="Fibronectin type III"/>
    <property type="match status" value="1"/>
</dbReference>
<evidence type="ECO:0000313" key="4">
    <source>
        <dbReference type="Proteomes" id="UP000297635"/>
    </source>
</evidence>
<dbReference type="InterPro" id="IPR033803">
    <property type="entry name" value="CBD-like_Golvesin-Xly"/>
</dbReference>